<gene>
    <name evidence="5" type="ORF">BCR34DRAFT_119992</name>
</gene>
<dbReference type="PANTHER" id="PTHR14503">
    <property type="entry name" value="MITOCHONDRIAL RIBOSOMAL PROTEIN 34 FAMILY MEMBER"/>
    <property type="match status" value="1"/>
</dbReference>
<dbReference type="EMBL" id="MCFA01000019">
    <property type="protein sequence ID" value="ORY16270.1"/>
    <property type="molecule type" value="Genomic_DNA"/>
</dbReference>
<accession>A0A1Y2A1J7</accession>
<dbReference type="STRING" id="1231657.A0A1Y2A1J7"/>
<proteinExistence type="inferred from homology"/>
<name>A0A1Y2A1J7_9PLEO</name>
<evidence type="ECO:0000313" key="5">
    <source>
        <dbReference type="EMBL" id="ORY16270.1"/>
    </source>
</evidence>
<keyword evidence="2" id="KW-0689">Ribosomal protein</keyword>
<protein>
    <recommendedName>
        <fullName evidence="4">Large ribosomal subunit protein bL34m</fullName>
    </recommendedName>
</protein>
<dbReference type="Proteomes" id="UP000193144">
    <property type="component" value="Unassembled WGS sequence"/>
</dbReference>
<comment type="similarity">
    <text evidence="1">Belongs to the bacterial ribosomal protein bL34 family.</text>
</comment>
<dbReference type="GO" id="GO:0005762">
    <property type="term" value="C:mitochondrial large ribosomal subunit"/>
    <property type="evidence" value="ECO:0007669"/>
    <property type="project" value="TreeGrafter"/>
</dbReference>
<evidence type="ECO:0000256" key="2">
    <source>
        <dbReference type="ARBA" id="ARBA00022980"/>
    </source>
</evidence>
<sequence length="145" mass="16142">MNAFRCLRLVARPTSTPGALLSIPHSSSLRPALSPHPRFTLPVRSFSLLNPHRPLLPLSSTLPSPSTSSSSILHSTGPETLDILPKISSHPALQGIQIRCGPRNTFNPSHFVRKRRHGFLSRLRTRNGRNLLKRRLAKKRSTLSH</sequence>
<reference evidence="5 6" key="1">
    <citation type="submission" date="2016-07" db="EMBL/GenBank/DDBJ databases">
        <title>Pervasive Adenine N6-methylation of Active Genes in Fungi.</title>
        <authorList>
            <consortium name="DOE Joint Genome Institute"/>
            <person name="Mondo S.J."/>
            <person name="Dannebaum R.O."/>
            <person name="Kuo R.C."/>
            <person name="Labutti K."/>
            <person name="Haridas S."/>
            <person name="Kuo A."/>
            <person name="Salamov A."/>
            <person name="Ahrendt S.R."/>
            <person name="Lipzen A."/>
            <person name="Sullivan W."/>
            <person name="Andreopoulos W.B."/>
            <person name="Clum A."/>
            <person name="Lindquist E."/>
            <person name="Daum C."/>
            <person name="Ramamoorthy G.K."/>
            <person name="Gryganskyi A."/>
            <person name="Culley D."/>
            <person name="Magnuson J.K."/>
            <person name="James T.Y."/>
            <person name="O'Malley M.A."/>
            <person name="Stajich J.E."/>
            <person name="Spatafora J.W."/>
            <person name="Visel A."/>
            <person name="Grigoriev I.V."/>
        </authorList>
    </citation>
    <scope>NUCLEOTIDE SEQUENCE [LARGE SCALE GENOMIC DNA]</scope>
    <source>
        <strain evidence="5 6">CBS 115471</strain>
    </source>
</reference>
<comment type="caution">
    <text evidence="5">The sequence shown here is derived from an EMBL/GenBank/DDBJ whole genome shotgun (WGS) entry which is preliminary data.</text>
</comment>
<keyword evidence="3" id="KW-0687">Ribonucleoprotein</keyword>
<evidence type="ECO:0000256" key="1">
    <source>
        <dbReference type="ARBA" id="ARBA00010111"/>
    </source>
</evidence>
<dbReference type="Gene3D" id="1.10.287.3980">
    <property type="match status" value="1"/>
</dbReference>
<evidence type="ECO:0000313" key="6">
    <source>
        <dbReference type="Proteomes" id="UP000193144"/>
    </source>
</evidence>
<keyword evidence="6" id="KW-1185">Reference proteome</keyword>
<dbReference type="GO" id="GO:0003735">
    <property type="term" value="F:structural constituent of ribosome"/>
    <property type="evidence" value="ECO:0007669"/>
    <property type="project" value="InterPro"/>
</dbReference>
<evidence type="ECO:0000256" key="3">
    <source>
        <dbReference type="ARBA" id="ARBA00023274"/>
    </source>
</evidence>
<dbReference type="Pfam" id="PF00468">
    <property type="entry name" value="Ribosomal_L34"/>
    <property type="match status" value="1"/>
</dbReference>
<dbReference type="GO" id="GO:0006412">
    <property type="term" value="P:translation"/>
    <property type="evidence" value="ECO:0007669"/>
    <property type="project" value="InterPro"/>
</dbReference>
<dbReference type="InterPro" id="IPR000271">
    <property type="entry name" value="Ribosomal_bL34"/>
</dbReference>
<evidence type="ECO:0000256" key="4">
    <source>
        <dbReference type="ARBA" id="ARBA00035274"/>
    </source>
</evidence>
<dbReference type="NCBIfam" id="TIGR01030">
    <property type="entry name" value="rpmH_bact"/>
    <property type="match status" value="1"/>
</dbReference>
<organism evidence="5 6">
    <name type="scientific">Clohesyomyces aquaticus</name>
    <dbReference type="NCBI Taxonomy" id="1231657"/>
    <lineage>
        <taxon>Eukaryota</taxon>
        <taxon>Fungi</taxon>
        <taxon>Dikarya</taxon>
        <taxon>Ascomycota</taxon>
        <taxon>Pezizomycotina</taxon>
        <taxon>Dothideomycetes</taxon>
        <taxon>Pleosporomycetidae</taxon>
        <taxon>Pleosporales</taxon>
        <taxon>Lindgomycetaceae</taxon>
        <taxon>Clohesyomyces</taxon>
    </lineage>
</organism>
<dbReference type="AlphaFoldDB" id="A0A1Y2A1J7"/>
<dbReference type="OrthoDB" id="431691at2759"/>
<dbReference type="FunFam" id="1.10.287.3980:FF:000001">
    <property type="entry name" value="Mitochondrial ribosomal protein L34"/>
    <property type="match status" value="1"/>
</dbReference>
<dbReference type="PANTHER" id="PTHR14503:SF4">
    <property type="entry name" value="LARGE RIBOSOMAL SUBUNIT PROTEIN BL34M"/>
    <property type="match status" value="1"/>
</dbReference>